<organism evidence="1 2">
    <name type="scientific">Phaseolus coccineus</name>
    <name type="common">Scarlet runner bean</name>
    <name type="synonym">Phaseolus multiflorus</name>
    <dbReference type="NCBI Taxonomy" id="3886"/>
    <lineage>
        <taxon>Eukaryota</taxon>
        <taxon>Viridiplantae</taxon>
        <taxon>Streptophyta</taxon>
        <taxon>Embryophyta</taxon>
        <taxon>Tracheophyta</taxon>
        <taxon>Spermatophyta</taxon>
        <taxon>Magnoliopsida</taxon>
        <taxon>eudicotyledons</taxon>
        <taxon>Gunneridae</taxon>
        <taxon>Pentapetalae</taxon>
        <taxon>rosids</taxon>
        <taxon>fabids</taxon>
        <taxon>Fabales</taxon>
        <taxon>Fabaceae</taxon>
        <taxon>Papilionoideae</taxon>
        <taxon>50 kb inversion clade</taxon>
        <taxon>NPAAA clade</taxon>
        <taxon>indigoferoid/millettioid clade</taxon>
        <taxon>Phaseoleae</taxon>
        <taxon>Phaseolus</taxon>
    </lineage>
</organism>
<proteinExistence type="predicted"/>
<evidence type="ECO:0000313" key="2">
    <source>
        <dbReference type="Proteomes" id="UP001374584"/>
    </source>
</evidence>
<comment type="caution">
    <text evidence="1">The sequence shown here is derived from an EMBL/GenBank/DDBJ whole genome shotgun (WGS) entry which is preliminary data.</text>
</comment>
<dbReference type="AlphaFoldDB" id="A0AAN9LV93"/>
<keyword evidence="2" id="KW-1185">Reference proteome</keyword>
<reference evidence="1 2" key="1">
    <citation type="submission" date="2024-01" db="EMBL/GenBank/DDBJ databases">
        <title>The genomes of 5 underutilized Papilionoideae crops provide insights into root nodulation and disease resistanc.</title>
        <authorList>
            <person name="Jiang F."/>
        </authorList>
    </citation>
    <scope>NUCLEOTIDE SEQUENCE [LARGE SCALE GENOMIC DNA]</scope>
    <source>
        <strain evidence="1">JINMINGXINNONG_FW02</strain>
        <tissue evidence="1">Leaves</tissue>
    </source>
</reference>
<dbReference type="Proteomes" id="UP001374584">
    <property type="component" value="Unassembled WGS sequence"/>
</dbReference>
<name>A0AAN9LV93_PHACN</name>
<evidence type="ECO:0000313" key="1">
    <source>
        <dbReference type="EMBL" id="KAK7342822.1"/>
    </source>
</evidence>
<gene>
    <name evidence="1" type="ORF">VNO80_25778</name>
</gene>
<dbReference type="EMBL" id="JAYMYR010000009">
    <property type="protein sequence ID" value="KAK7342822.1"/>
    <property type="molecule type" value="Genomic_DNA"/>
</dbReference>
<protein>
    <submittedName>
        <fullName evidence="1">Uncharacterized protein</fullName>
    </submittedName>
</protein>
<accession>A0AAN9LV93</accession>
<sequence>MPLAPWRYPHASRPGDVRMSRVLAMPPCLSRPGDVRMPLAPWRCPHASRPGDVRMSRALVMPACLSRPGDIRMPRALAMVNLHALETHRLEVKVDLIGEPSARIEDFFLDKEVFCATHSSTAETLTSPERLNLTPDHRGRERISLIDLSCADLSTLGRRPSTRSNLDGVQAGVTTSQRSFDCGRIMRWIISVLVAGVR</sequence>